<dbReference type="InterPro" id="IPR000182">
    <property type="entry name" value="GNAT_dom"/>
</dbReference>
<evidence type="ECO:0000313" key="2">
    <source>
        <dbReference type="EMBL" id="USJ22131.1"/>
    </source>
</evidence>
<sequence>MFVVTDAPPPEAIEAIGNGLAAFNAADVGPSERRPLAVLVGGPEAQGARGGLNGYTGWGWLFVQWLWLPEGLRGQGLAGKLLQAAEDEARNRGCHSAWIDTFNPQALRAYERQGYAAFGELPDFPVGRTRVFLKKSLVAR</sequence>
<gene>
    <name evidence="2" type="ORF">NE863_12480</name>
</gene>
<dbReference type="Pfam" id="PF00583">
    <property type="entry name" value="Acetyltransf_1"/>
    <property type="match status" value="1"/>
</dbReference>
<evidence type="ECO:0000259" key="1">
    <source>
        <dbReference type="PROSITE" id="PS51186"/>
    </source>
</evidence>
<dbReference type="AlphaFoldDB" id="A0A9Q8Y5H9"/>
<dbReference type="OrthoDB" id="9787920at2"/>
<organism evidence="2 3">
    <name type="scientific">Ensifer adhaerens</name>
    <name type="common">Sinorhizobium morelense</name>
    <dbReference type="NCBI Taxonomy" id="106592"/>
    <lineage>
        <taxon>Bacteria</taxon>
        <taxon>Pseudomonadati</taxon>
        <taxon>Pseudomonadota</taxon>
        <taxon>Alphaproteobacteria</taxon>
        <taxon>Hyphomicrobiales</taxon>
        <taxon>Rhizobiaceae</taxon>
        <taxon>Sinorhizobium/Ensifer group</taxon>
        <taxon>Ensifer</taxon>
    </lineage>
</organism>
<dbReference type="PROSITE" id="PS51186">
    <property type="entry name" value="GNAT"/>
    <property type="match status" value="1"/>
</dbReference>
<name>A0A9Q8Y5H9_ENSAD</name>
<protein>
    <submittedName>
        <fullName evidence="2">GNAT family N-acetyltransferase</fullName>
    </submittedName>
</protein>
<proteinExistence type="predicted"/>
<accession>A0A9Q8Y5H9</accession>
<reference evidence="2" key="1">
    <citation type="submission" date="2022-06" db="EMBL/GenBank/DDBJ databases">
        <title>Physiological and biochemical characterization and genomic elucidation of a strain of the genus Ensifer adhaerens M8 that combines arsenic oxidation and chromium reduction.</title>
        <authorList>
            <person name="Li X."/>
            <person name="Yu c."/>
        </authorList>
    </citation>
    <scope>NUCLEOTIDE SEQUENCE</scope>
    <source>
        <strain evidence="2">M8</strain>
    </source>
</reference>
<dbReference type="GO" id="GO:0016747">
    <property type="term" value="F:acyltransferase activity, transferring groups other than amino-acyl groups"/>
    <property type="evidence" value="ECO:0007669"/>
    <property type="project" value="InterPro"/>
</dbReference>
<dbReference type="RefSeq" id="WP_060606701.1">
    <property type="nucleotide sequence ID" value="NZ_CP098807.1"/>
</dbReference>
<dbReference type="CDD" id="cd04301">
    <property type="entry name" value="NAT_SF"/>
    <property type="match status" value="1"/>
</dbReference>
<dbReference type="SUPFAM" id="SSF55729">
    <property type="entry name" value="Acyl-CoA N-acyltransferases (Nat)"/>
    <property type="match status" value="1"/>
</dbReference>
<dbReference type="Proteomes" id="UP001055460">
    <property type="component" value="Chromosome"/>
</dbReference>
<feature type="domain" description="N-acetyltransferase" evidence="1">
    <location>
        <begin position="1"/>
        <end position="138"/>
    </location>
</feature>
<dbReference type="EMBL" id="CP098807">
    <property type="protein sequence ID" value="USJ22131.1"/>
    <property type="molecule type" value="Genomic_DNA"/>
</dbReference>
<dbReference type="Gene3D" id="3.40.630.30">
    <property type="match status" value="1"/>
</dbReference>
<evidence type="ECO:0000313" key="3">
    <source>
        <dbReference type="Proteomes" id="UP001055460"/>
    </source>
</evidence>
<dbReference type="InterPro" id="IPR016181">
    <property type="entry name" value="Acyl_CoA_acyltransferase"/>
</dbReference>